<dbReference type="PANTHER" id="PTHR15462:SF8">
    <property type="entry name" value="SERINE PROTEASE"/>
    <property type="match status" value="1"/>
</dbReference>
<dbReference type="GO" id="GO:0004252">
    <property type="term" value="F:serine-type endopeptidase activity"/>
    <property type="evidence" value="ECO:0007669"/>
    <property type="project" value="InterPro"/>
</dbReference>
<dbReference type="InterPro" id="IPR009003">
    <property type="entry name" value="Peptidase_S1_PA"/>
</dbReference>
<dbReference type="PRINTS" id="PR00722">
    <property type="entry name" value="CHYMOTRYPSIN"/>
</dbReference>
<dbReference type="Proteomes" id="UP000185678">
    <property type="component" value="Unassembled WGS sequence"/>
</dbReference>
<dbReference type="SUPFAM" id="SSF50494">
    <property type="entry name" value="Trypsin-like serine proteases"/>
    <property type="match status" value="1"/>
</dbReference>
<dbReference type="STRING" id="80876.SAMN05421779_103553"/>
<dbReference type="Pfam" id="PF00089">
    <property type="entry name" value="Trypsin"/>
    <property type="match status" value="1"/>
</dbReference>
<keyword evidence="5" id="KW-1185">Reference proteome</keyword>
<dbReference type="InterPro" id="IPR001254">
    <property type="entry name" value="Trypsin_dom"/>
</dbReference>
<dbReference type="InterPro" id="IPR050966">
    <property type="entry name" value="Glutamyl_endopeptidase"/>
</dbReference>
<evidence type="ECO:0000313" key="4">
    <source>
        <dbReference type="EMBL" id="SIS77273.1"/>
    </source>
</evidence>
<feature type="chain" id="PRO_5011958560" evidence="2">
    <location>
        <begin position="32"/>
        <end position="345"/>
    </location>
</feature>
<dbReference type="EMBL" id="FTOA01000003">
    <property type="protein sequence ID" value="SIS77273.1"/>
    <property type="molecule type" value="Genomic_DNA"/>
</dbReference>
<proteinExistence type="predicted"/>
<feature type="domain" description="Peptidase S1" evidence="3">
    <location>
        <begin position="58"/>
        <end position="249"/>
    </location>
</feature>
<dbReference type="PROSITE" id="PS00134">
    <property type="entry name" value="TRYPSIN_HIS"/>
    <property type="match status" value="1"/>
</dbReference>
<dbReference type="InterPro" id="IPR043504">
    <property type="entry name" value="Peptidase_S1_PA_chymotrypsin"/>
</dbReference>
<dbReference type="AlphaFoldDB" id="A0A1N7LTU6"/>
<gene>
    <name evidence="4" type="ORF">SAMN05421779_103553</name>
</gene>
<accession>A0A1N7LTU6</accession>
<reference evidence="4 5" key="1">
    <citation type="submission" date="2017-01" db="EMBL/GenBank/DDBJ databases">
        <authorList>
            <person name="Mah S.A."/>
            <person name="Swanson W.J."/>
            <person name="Moy G.W."/>
            <person name="Vacquier V.D."/>
        </authorList>
    </citation>
    <scope>NUCLEOTIDE SEQUENCE [LARGE SCALE GENOMIC DNA]</scope>
    <source>
        <strain evidence="4 5">DSM 11589</strain>
    </source>
</reference>
<name>A0A1N7LTU6_9PROT</name>
<sequence>MGQYRQRGRRAGGVLALMLVALLGTAGNSDAADPAKATAGKPADMRPRLVVDATYYPFSAVGRLQAAGQIFCSATLISARVILTAGHCLWDAKRKTWRPANDIHFVAGYQRSSFIAHGQGVRYLSPLTKENKAPDGASVPNDWALVELDRSIGNDVGWLGLGLDLAATLKKAQTETPAAAPPLFLVAYREDRAHALSLQSPCRITREMHQGAMLLNDCQVVHGSSGSPLIAYQNGQFLVVGVTSARVSYQDRASETATVGIAPLAEAVASYKLIPNQSQVRPATLQKGLQTLVAALSDGTPPAASPESLERLLRAGLTRDKVALPPMSFPELQKCRGDCAQADKP</sequence>
<keyword evidence="1 2" id="KW-0732">Signal</keyword>
<dbReference type="InterPro" id="IPR018114">
    <property type="entry name" value="TRYPSIN_HIS"/>
</dbReference>
<dbReference type="Gene3D" id="2.40.10.10">
    <property type="entry name" value="Trypsin-like serine proteases"/>
    <property type="match status" value="2"/>
</dbReference>
<evidence type="ECO:0000256" key="1">
    <source>
        <dbReference type="ARBA" id="ARBA00022729"/>
    </source>
</evidence>
<dbReference type="PANTHER" id="PTHR15462">
    <property type="entry name" value="SERINE PROTEASE"/>
    <property type="match status" value="1"/>
</dbReference>
<dbReference type="GO" id="GO:0006508">
    <property type="term" value="P:proteolysis"/>
    <property type="evidence" value="ECO:0007669"/>
    <property type="project" value="InterPro"/>
</dbReference>
<dbReference type="InterPro" id="IPR001314">
    <property type="entry name" value="Peptidase_S1A"/>
</dbReference>
<feature type="signal peptide" evidence="2">
    <location>
        <begin position="1"/>
        <end position="31"/>
    </location>
</feature>
<evidence type="ECO:0000259" key="3">
    <source>
        <dbReference type="Pfam" id="PF00089"/>
    </source>
</evidence>
<protein>
    <submittedName>
        <fullName evidence="4">V8-like Glu-specific endopeptidase</fullName>
    </submittedName>
</protein>
<organism evidence="4 5">
    <name type="scientific">Insolitispirillum peregrinum</name>
    <dbReference type="NCBI Taxonomy" id="80876"/>
    <lineage>
        <taxon>Bacteria</taxon>
        <taxon>Pseudomonadati</taxon>
        <taxon>Pseudomonadota</taxon>
        <taxon>Alphaproteobacteria</taxon>
        <taxon>Rhodospirillales</taxon>
        <taxon>Novispirillaceae</taxon>
        <taxon>Insolitispirillum</taxon>
    </lineage>
</organism>
<evidence type="ECO:0000256" key="2">
    <source>
        <dbReference type="SAM" id="SignalP"/>
    </source>
</evidence>
<evidence type="ECO:0000313" key="5">
    <source>
        <dbReference type="Proteomes" id="UP000185678"/>
    </source>
</evidence>